<dbReference type="Gene3D" id="1.10.10.60">
    <property type="entry name" value="Homeodomain-like"/>
    <property type="match status" value="1"/>
</dbReference>
<keyword evidence="4" id="KW-1185">Reference proteome</keyword>
<feature type="compositionally biased region" description="Basic and acidic residues" evidence="1">
    <location>
        <begin position="18"/>
        <end position="32"/>
    </location>
</feature>
<feature type="region of interest" description="Disordered" evidence="1">
    <location>
        <begin position="1"/>
        <end position="32"/>
    </location>
</feature>
<sequence>MESKAGENSVRRSKRLRSGAEKEGKQVKEKKPEGKLVVDFSLVYKRDAPKQSSRRGPAGVRDLGETTFTKTQKKLDDKGTLIDSQILEQIAWSTEEVEYLILLRSQGNDVFERALKDKKLSLAWDKAASGLSKALKVTKDAKQCQWMWYMLMKEYNRVLDGKNEEDFPFYRHMEKTKKYRAGIISPTTE</sequence>
<dbReference type="Proteomes" id="UP001605036">
    <property type="component" value="Unassembled WGS sequence"/>
</dbReference>
<evidence type="ECO:0000259" key="2">
    <source>
        <dbReference type="Pfam" id="PF13837"/>
    </source>
</evidence>
<protein>
    <recommendedName>
        <fullName evidence="2">Myb/SANT-like DNA-binding domain-containing protein</fullName>
    </recommendedName>
</protein>
<reference evidence="3 4" key="1">
    <citation type="submission" date="2024-09" db="EMBL/GenBank/DDBJ databases">
        <title>Chromosome-scale assembly of Riccia fluitans.</title>
        <authorList>
            <person name="Paukszto L."/>
            <person name="Sawicki J."/>
            <person name="Karawczyk K."/>
            <person name="Piernik-Szablinska J."/>
            <person name="Szczecinska M."/>
            <person name="Mazdziarz M."/>
        </authorList>
    </citation>
    <scope>NUCLEOTIDE SEQUENCE [LARGE SCALE GENOMIC DNA]</scope>
    <source>
        <strain evidence="3">Rf_01</strain>
        <tissue evidence="3">Aerial parts of the thallus</tissue>
    </source>
</reference>
<evidence type="ECO:0000313" key="3">
    <source>
        <dbReference type="EMBL" id="KAL2623290.1"/>
    </source>
</evidence>
<proteinExistence type="predicted"/>
<dbReference type="EMBL" id="JBHFFA010000006">
    <property type="protein sequence ID" value="KAL2623290.1"/>
    <property type="molecule type" value="Genomic_DNA"/>
</dbReference>
<dbReference type="AlphaFoldDB" id="A0ABD1Y9A3"/>
<evidence type="ECO:0000256" key="1">
    <source>
        <dbReference type="SAM" id="MobiDB-lite"/>
    </source>
</evidence>
<comment type="caution">
    <text evidence="3">The sequence shown here is derived from an EMBL/GenBank/DDBJ whole genome shotgun (WGS) entry which is preliminary data.</text>
</comment>
<feature type="domain" description="Myb/SANT-like DNA-binding" evidence="2">
    <location>
        <begin position="91"/>
        <end position="175"/>
    </location>
</feature>
<dbReference type="Pfam" id="PF13837">
    <property type="entry name" value="Myb_DNA-bind_4"/>
    <property type="match status" value="1"/>
</dbReference>
<dbReference type="InterPro" id="IPR044822">
    <property type="entry name" value="Myb_DNA-bind_4"/>
</dbReference>
<name>A0ABD1Y9A3_9MARC</name>
<accession>A0ABD1Y9A3</accession>
<evidence type="ECO:0000313" key="4">
    <source>
        <dbReference type="Proteomes" id="UP001605036"/>
    </source>
</evidence>
<organism evidence="3 4">
    <name type="scientific">Riccia fluitans</name>
    <dbReference type="NCBI Taxonomy" id="41844"/>
    <lineage>
        <taxon>Eukaryota</taxon>
        <taxon>Viridiplantae</taxon>
        <taxon>Streptophyta</taxon>
        <taxon>Embryophyta</taxon>
        <taxon>Marchantiophyta</taxon>
        <taxon>Marchantiopsida</taxon>
        <taxon>Marchantiidae</taxon>
        <taxon>Marchantiales</taxon>
        <taxon>Ricciaceae</taxon>
        <taxon>Riccia</taxon>
    </lineage>
</organism>
<gene>
    <name evidence="3" type="ORF">R1flu_003495</name>
</gene>